<dbReference type="Proteomes" id="UP000266673">
    <property type="component" value="Unassembled WGS sequence"/>
</dbReference>
<evidence type="ECO:0000313" key="1">
    <source>
        <dbReference type="EMBL" id="RIB24556.1"/>
    </source>
</evidence>
<name>A0A397VZW3_9GLOM</name>
<protein>
    <submittedName>
        <fullName evidence="1">Uncharacterized protein</fullName>
    </submittedName>
</protein>
<organism evidence="1 2">
    <name type="scientific">Gigaspora rosea</name>
    <dbReference type="NCBI Taxonomy" id="44941"/>
    <lineage>
        <taxon>Eukaryota</taxon>
        <taxon>Fungi</taxon>
        <taxon>Fungi incertae sedis</taxon>
        <taxon>Mucoromycota</taxon>
        <taxon>Glomeromycotina</taxon>
        <taxon>Glomeromycetes</taxon>
        <taxon>Diversisporales</taxon>
        <taxon>Gigasporaceae</taxon>
        <taxon>Gigaspora</taxon>
    </lineage>
</organism>
<sequence length="507" mass="57918">MLAVEPWSRLDTSSNILNIAAIDNIDTKDKTFQYGNIFDAVRATAHATVQMIFQFQRPELDSLDNESIENQDLFGISFVMEKLQTKVNKIFNQLICEGSEFGIENIDAAIRENINSAFFIGTPNVVILEPRKAPSENKHVHEAVDMFLDDFGYTENGTLNLVCDEAIYHRMKNYKSEEQTVCCILGQWHTNKAMCSALIAAFSGYRLFGLATQLGIKFLDKFAKIADYRSTFRVLEYIWVAVGVAIHQYIQEKIFLLLGIRMANFDLQMHSLMAFALLFPATQKYRYAESVAQFLSDFQSNLQFLQDLRSVPSINLTQKGHFLGYDKFIETYGVKFLKENMTEFAGGQVVNKKLRSVKSCLEALWELINELKLAFNSQQPEFYTLFGETTQLTNKGYQQMFASYKKGINRLNNIVEQDIYKTTPQVKKGRCIPDIIPMNVTKTKKRVKETNNAIIEIVNDPLQATELRSTSQKKCATHTTTDAEEEILKELEEYQHSSVLPADIVKN</sequence>
<dbReference type="EMBL" id="QKWP01000212">
    <property type="protein sequence ID" value="RIB24556.1"/>
    <property type="molecule type" value="Genomic_DNA"/>
</dbReference>
<gene>
    <name evidence="1" type="ORF">C2G38_2168309</name>
</gene>
<keyword evidence="2" id="KW-1185">Reference proteome</keyword>
<dbReference type="OrthoDB" id="2449087at2759"/>
<proteinExistence type="predicted"/>
<accession>A0A397VZW3</accession>
<dbReference type="AlphaFoldDB" id="A0A397VZW3"/>
<evidence type="ECO:0000313" key="2">
    <source>
        <dbReference type="Proteomes" id="UP000266673"/>
    </source>
</evidence>
<reference evidence="1 2" key="1">
    <citation type="submission" date="2018-06" db="EMBL/GenBank/DDBJ databases">
        <title>Comparative genomics reveals the genomic features of Rhizophagus irregularis, R. cerebriforme, R. diaphanum and Gigaspora rosea, and their symbiotic lifestyle signature.</title>
        <authorList>
            <person name="Morin E."/>
            <person name="San Clemente H."/>
            <person name="Chen E.C.H."/>
            <person name="De La Providencia I."/>
            <person name="Hainaut M."/>
            <person name="Kuo A."/>
            <person name="Kohler A."/>
            <person name="Murat C."/>
            <person name="Tang N."/>
            <person name="Roy S."/>
            <person name="Loubradou J."/>
            <person name="Henrissat B."/>
            <person name="Grigoriev I.V."/>
            <person name="Corradi N."/>
            <person name="Roux C."/>
            <person name="Martin F.M."/>
        </authorList>
    </citation>
    <scope>NUCLEOTIDE SEQUENCE [LARGE SCALE GENOMIC DNA]</scope>
    <source>
        <strain evidence="1 2">DAOM 194757</strain>
    </source>
</reference>
<comment type="caution">
    <text evidence="1">The sequence shown here is derived from an EMBL/GenBank/DDBJ whole genome shotgun (WGS) entry which is preliminary data.</text>
</comment>